<proteinExistence type="predicted"/>
<dbReference type="InterPro" id="IPR002934">
    <property type="entry name" value="Polymerase_NTP_transf_dom"/>
</dbReference>
<feature type="domain" description="Polymerase nucleotidyl transferase" evidence="1">
    <location>
        <begin position="32"/>
        <end position="76"/>
    </location>
</feature>
<dbReference type="Gene3D" id="3.30.460.10">
    <property type="entry name" value="Beta Polymerase, domain 2"/>
    <property type="match status" value="1"/>
</dbReference>
<keyword evidence="3" id="KW-1185">Reference proteome</keyword>
<gene>
    <name evidence="2" type="ORF">SAMN02746089_00152</name>
</gene>
<dbReference type="InterPro" id="IPR043519">
    <property type="entry name" value="NT_sf"/>
</dbReference>
<dbReference type="Pfam" id="PF01909">
    <property type="entry name" value="NTP_transf_2"/>
    <property type="match status" value="1"/>
</dbReference>
<dbReference type="CDD" id="cd05403">
    <property type="entry name" value="NT_KNTase_like"/>
    <property type="match status" value="1"/>
</dbReference>
<dbReference type="STRING" id="1121256.SAMN02746089_00152"/>
<accession>A0A1M4SX90</accession>
<dbReference type="SUPFAM" id="SSF81301">
    <property type="entry name" value="Nucleotidyltransferase"/>
    <property type="match status" value="1"/>
</dbReference>
<evidence type="ECO:0000313" key="3">
    <source>
        <dbReference type="Proteomes" id="UP000184088"/>
    </source>
</evidence>
<evidence type="ECO:0000313" key="2">
    <source>
        <dbReference type="EMBL" id="SHE36805.1"/>
    </source>
</evidence>
<dbReference type="RefSeq" id="WP_084110751.1">
    <property type="nucleotide sequence ID" value="NZ_FQVH01000001.1"/>
</dbReference>
<dbReference type="AlphaFoldDB" id="A0A1M4SX90"/>
<organism evidence="2 3">
    <name type="scientific">Caldanaerobius fijiensis DSM 17918</name>
    <dbReference type="NCBI Taxonomy" id="1121256"/>
    <lineage>
        <taxon>Bacteria</taxon>
        <taxon>Bacillati</taxon>
        <taxon>Bacillota</taxon>
        <taxon>Clostridia</taxon>
        <taxon>Thermoanaerobacterales</taxon>
        <taxon>Thermoanaerobacteraceae</taxon>
        <taxon>Caldanaerobius</taxon>
    </lineage>
</organism>
<protein>
    <submittedName>
        <fullName evidence="2">Nucleotidyltransferase domain-containing protein</fullName>
    </submittedName>
</protein>
<sequence>MAQYSWFNCPENVHNQINGLLKDVKCCLKDNMVGIYLHGSLAMGCFNPEISDIDILVIIEQNLDDILEVQKKTCKKGEDINV</sequence>
<dbReference type="Proteomes" id="UP000184088">
    <property type="component" value="Unassembled WGS sequence"/>
</dbReference>
<dbReference type="OrthoDB" id="5643411at2"/>
<keyword evidence="2" id="KW-0808">Transferase</keyword>
<name>A0A1M4SX90_9THEO</name>
<evidence type="ECO:0000259" key="1">
    <source>
        <dbReference type="Pfam" id="PF01909"/>
    </source>
</evidence>
<reference evidence="2 3" key="1">
    <citation type="submission" date="2016-11" db="EMBL/GenBank/DDBJ databases">
        <authorList>
            <person name="Jaros S."/>
            <person name="Januszkiewicz K."/>
            <person name="Wedrychowicz H."/>
        </authorList>
    </citation>
    <scope>NUCLEOTIDE SEQUENCE [LARGE SCALE GENOMIC DNA]</scope>
    <source>
        <strain evidence="2 3">DSM 17918</strain>
    </source>
</reference>
<dbReference type="EMBL" id="FQVH01000001">
    <property type="protein sequence ID" value="SHE36805.1"/>
    <property type="molecule type" value="Genomic_DNA"/>
</dbReference>
<dbReference type="GO" id="GO:0016779">
    <property type="term" value="F:nucleotidyltransferase activity"/>
    <property type="evidence" value="ECO:0007669"/>
    <property type="project" value="InterPro"/>
</dbReference>